<proteinExistence type="predicted"/>
<dbReference type="SUPFAM" id="SSF49299">
    <property type="entry name" value="PKD domain"/>
    <property type="match status" value="3"/>
</dbReference>
<dbReference type="STRING" id="1792845.BC343_07850"/>
<name>A0A1S9PCC8_9SPHI</name>
<dbReference type="Gene3D" id="2.60.40.10">
    <property type="entry name" value="Immunoglobulins"/>
    <property type="match status" value="3"/>
</dbReference>
<dbReference type="Proteomes" id="UP000189739">
    <property type="component" value="Unassembled WGS sequence"/>
</dbReference>
<dbReference type="SMART" id="SM00089">
    <property type="entry name" value="PKD"/>
    <property type="match status" value="3"/>
</dbReference>
<dbReference type="InterPro" id="IPR035986">
    <property type="entry name" value="PKD_dom_sf"/>
</dbReference>
<reference evidence="2 3" key="1">
    <citation type="submission" date="2016-07" db="EMBL/GenBank/DDBJ databases">
        <title>Genomic analysis of zinc-resistant bacterium Mucilaginibacter pedocola TBZ30.</title>
        <authorList>
            <person name="Huang J."/>
            <person name="Tang J."/>
        </authorList>
    </citation>
    <scope>NUCLEOTIDE SEQUENCE [LARGE SCALE GENOMIC DNA]</scope>
    <source>
        <strain evidence="2 3">TBZ30</strain>
    </source>
</reference>
<dbReference type="Pfam" id="PF18911">
    <property type="entry name" value="PKD_4"/>
    <property type="match status" value="1"/>
</dbReference>
<gene>
    <name evidence="2" type="ORF">BC343_07850</name>
</gene>
<feature type="domain" description="PKD" evidence="1">
    <location>
        <begin position="50"/>
        <end position="83"/>
    </location>
</feature>
<dbReference type="CDD" id="cd00146">
    <property type="entry name" value="PKD"/>
    <property type="match status" value="3"/>
</dbReference>
<dbReference type="InterPro" id="IPR000601">
    <property type="entry name" value="PKD_dom"/>
</dbReference>
<feature type="domain" description="PKD" evidence="1">
    <location>
        <begin position="216"/>
        <end position="250"/>
    </location>
</feature>
<accession>A0A1S9PCC8</accession>
<organism evidence="2 3">
    <name type="scientific">Mucilaginibacter pedocola</name>
    <dbReference type="NCBI Taxonomy" id="1792845"/>
    <lineage>
        <taxon>Bacteria</taxon>
        <taxon>Pseudomonadati</taxon>
        <taxon>Bacteroidota</taxon>
        <taxon>Sphingobacteriia</taxon>
        <taxon>Sphingobacteriales</taxon>
        <taxon>Sphingobacteriaceae</taxon>
        <taxon>Mucilaginibacter</taxon>
    </lineage>
</organism>
<dbReference type="InterPro" id="IPR022409">
    <property type="entry name" value="PKD/Chitinase_dom"/>
</dbReference>
<keyword evidence="3" id="KW-1185">Reference proteome</keyword>
<dbReference type="EMBL" id="MBTF01000023">
    <property type="protein sequence ID" value="OOQ58571.1"/>
    <property type="molecule type" value="Genomic_DNA"/>
</dbReference>
<dbReference type="AlphaFoldDB" id="A0A1S9PCC8"/>
<dbReference type="PROSITE" id="PS50093">
    <property type="entry name" value="PKD"/>
    <property type="match status" value="2"/>
</dbReference>
<evidence type="ECO:0000313" key="2">
    <source>
        <dbReference type="EMBL" id="OOQ58571.1"/>
    </source>
</evidence>
<evidence type="ECO:0000313" key="3">
    <source>
        <dbReference type="Proteomes" id="UP000189739"/>
    </source>
</evidence>
<comment type="caution">
    <text evidence="2">The sequence shown here is derived from an EMBL/GenBank/DDBJ whole genome shotgun (WGS) entry which is preliminary data.</text>
</comment>
<dbReference type="InterPro" id="IPR013783">
    <property type="entry name" value="Ig-like_fold"/>
</dbReference>
<protein>
    <recommendedName>
        <fullName evidence="1">PKD domain-containing protein</fullName>
    </recommendedName>
</protein>
<sequence length="268" mass="29478">MALLSCKKDNGGAKPGTPNNTTPYADFSWSGELTINSDILFTNSSKNADSYKWDFGDGQTSTKANPDKIKYTGEGVYDVILTAIKGERRMVSKQTIYIAPDNNPAPFFTYTFKDGKDYSPATVVFKNQSVNAQSYKWAINGVNYYEASPTYTFPQPGEYLVSLTAINGDKQATYSDVVKVAANQNPQAAFVLNYHPYPYKVGEQIQLVNQSKNADSWEWEFGTNGPPASTDEHPEVTFIAAGNYAITLIAKKGALRSVPKTITLKINP</sequence>
<evidence type="ECO:0000259" key="1">
    <source>
        <dbReference type="PROSITE" id="PS50093"/>
    </source>
</evidence>